<keyword evidence="2" id="KW-1185">Reference proteome</keyword>
<comment type="caution">
    <text evidence="1">The sequence shown here is derived from an EMBL/GenBank/DDBJ whole genome shotgun (WGS) entry which is preliminary data.</text>
</comment>
<evidence type="ECO:0000313" key="2">
    <source>
        <dbReference type="Proteomes" id="UP001285441"/>
    </source>
</evidence>
<evidence type="ECO:0000313" key="1">
    <source>
        <dbReference type="EMBL" id="KAK3385141.1"/>
    </source>
</evidence>
<reference evidence="1" key="2">
    <citation type="submission" date="2023-06" db="EMBL/GenBank/DDBJ databases">
        <authorList>
            <consortium name="Lawrence Berkeley National Laboratory"/>
            <person name="Haridas S."/>
            <person name="Hensen N."/>
            <person name="Bonometti L."/>
            <person name="Westerberg I."/>
            <person name="Brannstrom I.O."/>
            <person name="Guillou S."/>
            <person name="Cros-Aarteil S."/>
            <person name="Calhoun S."/>
            <person name="Kuo A."/>
            <person name="Mondo S."/>
            <person name="Pangilinan J."/>
            <person name="Riley R."/>
            <person name="LaButti K."/>
            <person name="Andreopoulos B."/>
            <person name="Lipzen A."/>
            <person name="Chen C."/>
            <person name="Yanf M."/>
            <person name="Daum C."/>
            <person name="Ng V."/>
            <person name="Clum A."/>
            <person name="Steindorff A."/>
            <person name="Ohm R."/>
            <person name="Martin F."/>
            <person name="Silar P."/>
            <person name="Natvig D."/>
            <person name="Lalanne C."/>
            <person name="Gautier V."/>
            <person name="Ament-velasquez S.L."/>
            <person name="Kruys A."/>
            <person name="Hutchinson M.I."/>
            <person name="Powell A.J."/>
            <person name="Barry K."/>
            <person name="Miller A.N."/>
            <person name="Grigoriev I.V."/>
            <person name="Debuchy R."/>
            <person name="Gladieux P."/>
            <person name="Thoren M.H."/>
            <person name="Johannesson H."/>
        </authorList>
    </citation>
    <scope>NUCLEOTIDE SEQUENCE</scope>
    <source>
        <strain evidence="1">CBS 232.78</strain>
    </source>
</reference>
<dbReference type="Proteomes" id="UP001285441">
    <property type="component" value="Unassembled WGS sequence"/>
</dbReference>
<reference evidence="1" key="1">
    <citation type="journal article" date="2023" name="Mol. Phylogenet. Evol.">
        <title>Genome-scale phylogeny and comparative genomics of the fungal order Sordariales.</title>
        <authorList>
            <person name="Hensen N."/>
            <person name="Bonometti L."/>
            <person name="Westerberg I."/>
            <person name="Brannstrom I.O."/>
            <person name="Guillou S."/>
            <person name="Cros-Aarteil S."/>
            <person name="Calhoun S."/>
            <person name="Haridas S."/>
            <person name="Kuo A."/>
            <person name="Mondo S."/>
            <person name="Pangilinan J."/>
            <person name="Riley R."/>
            <person name="LaButti K."/>
            <person name="Andreopoulos B."/>
            <person name="Lipzen A."/>
            <person name="Chen C."/>
            <person name="Yan M."/>
            <person name="Daum C."/>
            <person name="Ng V."/>
            <person name="Clum A."/>
            <person name="Steindorff A."/>
            <person name="Ohm R.A."/>
            <person name="Martin F."/>
            <person name="Silar P."/>
            <person name="Natvig D.O."/>
            <person name="Lalanne C."/>
            <person name="Gautier V."/>
            <person name="Ament-Velasquez S.L."/>
            <person name="Kruys A."/>
            <person name="Hutchinson M.I."/>
            <person name="Powell A.J."/>
            <person name="Barry K."/>
            <person name="Miller A.N."/>
            <person name="Grigoriev I.V."/>
            <person name="Debuchy R."/>
            <person name="Gladieux P."/>
            <person name="Hiltunen Thoren M."/>
            <person name="Johannesson H."/>
        </authorList>
    </citation>
    <scope>NUCLEOTIDE SEQUENCE</scope>
    <source>
        <strain evidence="1">CBS 232.78</strain>
    </source>
</reference>
<organism evidence="1 2">
    <name type="scientific">Podospora didyma</name>
    <dbReference type="NCBI Taxonomy" id="330526"/>
    <lineage>
        <taxon>Eukaryota</taxon>
        <taxon>Fungi</taxon>
        <taxon>Dikarya</taxon>
        <taxon>Ascomycota</taxon>
        <taxon>Pezizomycotina</taxon>
        <taxon>Sordariomycetes</taxon>
        <taxon>Sordariomycetidae</taxon>
        <taxon>Sordariales</taxon>
        <taxon>Podosporaceae</taxon>
        <taxon>Podospora</taxon>
    </lineage>
</organism>
<name>A0AAE0NP68_9PEZI</name>
<accession>A0AAE0NP68</accession>
<sequence>MCRSCHAWRCLGSQPLDPQNEFSRRCLGPLRDSVGELWGFLHTCCLRKAVETLHKWRFWRSGSIFSPACSCQTLACSTWQCNWTTDYGVTCRDLFNGSGSPTQRGSTTDYDLPIIRDPSILKFPVAANWYVYDGPFGTPKRLVLNLVPLTRDDEVIVHLPNLALSSSTVSPLLVIIRWTPV</sequence>
<dbReference type="EMBL" id="JAULSW010000004">
    <property type="protein sequence ID" value="KAK3385141.1"/>
    <property type="molecule type" value="Genomic_DNA"/>
</dbReference>
<proteinExistence type="predicted"/>
<gene>
    <name evidence="1" type="ORF">B0H63DRAFT_179696</name>
</gene>
<dbReference type="AlphaFoldDB" id="A0AAE0NP68"/>
<protein>
    <submittedName>
        <fullName evidence="1">Uncharacterized protein</fullName>
    </submittedName>
</protein>